<proteinExistence type="predicted"/>
<dbReference type="SUPFAM" id="SSF46785">
    <property type="entry name" value="Winged helix' DNA-binding domain"/>
    <property type="match status" value="1"/>
</dbReference>
<evidence type="ECO:0000313" key="1">
    <source>
        <dbReference type="EMBL" id="NHQ87321.1"/>
    </source>
</evidence>
<reference evidence="1 2" key="1">
    <citation type="submission" date="2020-03" db="EMBL/GenBank/DDBJ databases">
        <title>Draft genome sequence of environmentally isolated violet-colored cultures.</title>
        <authorList>
            <person name="Wilson H.S."/>
        </authorList>
    </citation>
    <scope>NUCLEOTIDE SEQUENCE [LARGE SCALE GENOMIC DNA]</scope>
    <source>
        <strain evidence="1 2">HSC-16F04</strain>
    </source>
</reference>
<accession>A0ABX0KTY6</accession>
<gene>
    <name evidence="1" type="ORF">HA050_14490</name>
</gene>
<sequence length="183" mass="20264">MNQNTLIVKLIDFTTSASPYGNIEGKSVYHKLLNYVEAHPRALVLGVSLDGIEATDASFPRESVVSLAKFLRGERGIYLVDLLDRDLIDNWTYAARAKDQPIVIWNDDSFEVIGPEQNPSTRSLVEYVLTKRSVVTSQVAADLGISVQNASTRLKNLVQAGYLLRVEEVADTGGIEFKYCAIK</sequence>
<organism evidence="1 2">
    <name type="scientific">Iodobacter violaceini</name>
    <dbReference type="NCBI Taxonomy" id="3044271"/>
    <lineage>
        <taxon>Bacteria</taxon>
        <taxon>Pseudomonadati</taxon>
        <taxon>Pseudomonadota</taxon>
        <taxon>Betaproteobacteria</taxon>
        <taxon>Neisseriales</taxon>
        <taxon>Chitinibacteraceae</taxon>
        <taxon>Iodobacter</taxon>
    </lineage>
</organism>
<dbReference type="EMBL" id="JAAOLX010000007">
    <property type="protein sequence ID" value="NHQ87321.1"/>
    <property type="molecule type" value="Genomic_DNA"/>
</dbReference>
<dbReference type="InterPro" id="IPR036390">
    <property type="entry name" value="WH_DNA-bd_sf"/>
</dbReference>
<name>A0ABX0KTY6_9NEIS</name>
<keyword evidence="2" id="KW-1185">Reference proteome</keyword>
<dbReference type="Proteomes" id="UP000712570">
    <property type="component" value="Unassembled WGS sequence"/>
</dbReference>
<evidence type="ECO:0000313" key="2">
    <source>
        <dbReference type="Proteomes" id="UP000712570"/>
    </source>
</evidence>
<dbReference type="RefSeq" id="WP_166827548.1">
    <property type="nucleotide sequence ID" value="NZ_JAAOLX010000007.1"/>
</dbReference>
<comment type="caution">
    <text evidence="1">The sequence shown here is derived from an EMBL/GenBank/DDBJ whole genome shotgun (WGS) entry which is preliminary data.</text>
</comment>
<protein>
    <submittedName>
        <fullName evidence="1">Helix-turn-helix transcriptional regulator</fullName>
    </submittedName>
</protein>